<evidence type="ECO:0000259" key="1">
    <source>
        <dbReference type="SMART" id="SM00382"/>
    </source>
</evidence>
<feature type="domain" description="AAA+ ATPase" evidence="1">
    <location>
        <begin position="35"/>
        <end position="198"/>
    </location>
</feature>
<sequence>MERLLEVAKRLTVLKTSQKVPEYKRFLYSQVKNSPSKLVGIYGGRGVGKTTLMVQILKELNLPPSKALFISCDHPAFSGFSLFEFLEEYASLGGKYVFIDEIHRVKDFQSHLKSVYDFLDLKVYFSGSSAVYLNNPDFARRFSMFKLPVLSFREFIELSTGIDFSPLTLTDIIDNHEDIAFGIVRTFSDRKILELFEEYKLHGAYPFYFEDPEKFLEKLAASVDLAISSDIALLYSVNPEKVQTIKKLLVTICVSKPMELSVENVASLVGVSKATLYKYIEYLSRADLIIHVQHEAKRFRAVRKPDKLFLANTNLLNALCLEREKGTERETFFASVTSYRHKLNYVDRGDFFVDEKFIFEVGGKNKKLEQVKGLSNAYLAVDGVEIGSGKRIPLWLFGFIY</sequence>
<proteinExistence type="predicted"/>
<dbReference type="AlphaFoldDB" id="A0A4R1G887"/>
<evidence type="ECO:0000313" key="3">
    <source>
        <dbReference type="Proteomes" id="UP000295777"/>
    </source>
</evidence>
<gene>
    <name evidence="2" type="ORF">CLV27_1573</name>
</gene>
<dbReference type="InterPro" id="IPR027417">
    <property type="entry name" value="P-loop_NTPase"/>
</dbReference>
<dbReference type="SUPFAM" id="SSF52540">
    <property type="entry name" value="P-loop containing nucleoside triphosphate hydrolases"/>
    <property type="match status" value="1"/>
</dbReference>
<dbReference type="InterPro" id="IPR041682">
    <property type="entry name" value="AAA_14"/>
</dbReference>
<name>A0A4R1G887_9BACT</name>
<protein>
    <recommendedName>
        <fullName evidence="1">AAA+ ATPase domain-containing protein</fullName>
    </recommendedName>
</protein>
<dbReference type="Gene3D" id="3.40.50.300">
    <property type="entry name" value="P-loop containing nucleotide triphosphate hydrolases"/>
    <property type="match status" value="1"/>
</dbReference>
<comment type="caution">
    <text evidence="2">The sequence shown here is derived from an EMBL/GenBank/DDBJ whole genome shotgun (WGS) entry which is preliminary data.</text>
</comment>
<dbReference type="Pfam" id="PF13173">
    <property type="entry name" value="AAA_14"/>
    <property type="match status" value="1"/>
</dbReference>
<keyword evidence="3" id="KW-1185">Reference proteome</keyword>
<evidence type="ECO:0000313" key="2">
    <source>
        <dbReference type="EMBL" id="TCK02861.1"/>
    </source>
</evidence>
<dbReference type="EMBL" id="SMFV01000006">
    <property type="protein sequence ID" value="TCK02861.1"/>
    <property type="molecule type" value="Genomic_DNA"/>
</dbReference>
<dbReference type="Proteomes" id="UP000295777">
    <property type="component" value="Unassembled WGS sequence"/>
</dbReference>
<organism evidence="2 3">
    <name type="scientific">Phorcysia thermohydrogeniphila</name>
    <dbReference type="NCBI Taxonomy" id="936138"/>
    <lineage>
        <taxon>Bacteria</taxon>
        <taxon>Pseudomonadati</taxon>
        <taxon>Aquificota</taxon>
        <taxon>Aquificia</taxon>
        <taxon>Desulfurobacteriales</taxon>
        <taxon>Desulfurobacteriaceae</taxon>
        <taxon>Phorcysia</taxon>
    </lineage>
</organism>
<dbReference type="RefSeq" id="WP_132527515.1">
    <property type="nucleotide sequence ID" value="NZ_SMFV01000006.1"/>
</dbReference>
<dbReference type="SMART" id="SM00382">
    <property type="entry name" value="AAA"/>
    <property type="match status" value="1"/>
</dbReference>
<dbReference type="PANTHER" id="PTHR42990">
    <property type="entry name" value="ATPASE"/>
    <property type="match status" value="1"/>
</dbReference>
<dbReference type="PANTHER" id="PTHR42990:SF1">
    <property type="entry name" value="AAA+ ATPASE DOMAIN-CONTAINING PROTEIN"/>
    <property type="match status" value="1"/>
</dbReference>
<accession>A0A4R1G887</accession>
<reference evidence="2 3" key="1">
    <citation type="submission" date="2019-03" db="EMBL/GenBank/DDBJ databases">
        <title>Genomic Encyclopedia of Archaeal and Bacterial Type Strains, Phase II (KMG-II): from individual species to whole genera.</title>
        <authorList>
            <person name="Goeker M."/>
        </authorList>
    </citation>
    <scope>NUCLEOTIDE SEQUENCE [LARGE SCALE GENOMIC DNA]</scope>
    <source>
        <strain evidence="2 3">DSM 24425</strain>
    </source>
</reference>
<dbReference type="InterPro" id="IPR003593">
    <property type="entry name" value="AAA+_ATPase"/>
</dbReference>
<dbReference type="OrthoDB" id="9768467at2"/>